<dbReference type="AlphaFoldDB" id="A0A557QKG8"/>
<evidence type="ECO:0000256" key="6">
    <source>
        <dbReference type="PIRSR" id="PIRSR004846-1"/>
    </source>
</evidence>
<dbReference type="InterPro" id="IPR005950">
    <property type="entry name" value="ModA"/>
</dbReference>
<dbReference type="Proteomes" id="UP000319502">
    <property type="component" value="Unassembled WGS sequence"/>
</dbReference>
<comment type="subunit">
    <text evidence="5">The complex is composed of two ATP-binding proteins (ModC), two transmembrane proteins (ModB) and a solute-binding protein (ModA).</text>
</comment>
<dbReference type="FunFam" id="3.40.190.10:FF:000035">
    <property type="entry name" value="Molybdate ABC transporter substrate-binding protein"/>
    <property type="match status" value="1"/>
</dbReference>
<dbReference type="InterPro" id="IPR050682">
    <property type="entry name" value="ModA/WtpA"/>
</dbReference>
<dbReference type="CDD" id="cd13539">
    <property type="entry name" value="PBP2_AvModA"/>
    <property type="match status" value="1"/>
</dbReference>
<dbReference type="NCBIfam" id="TIGR01256">
    <property type="entry name" value="modA"/>
    <property type="match status" value="1"/>
</dbReference>
<dbReference type="OrthoDB" id="9785015at2"/>
<feature type="chain" id="PRO_5022048146" evidence="7">
    <location>
        <begin position="23"/>
        <end position="250"/>
    </location>
</feature>
<sequence length="250" mass="26828">MPRTVRPLCAILSLLIAPLAHGGELTVAVASNFIKPIEAIAPAFTAATGHQMRASTGSTGKLYAQIQRSAPFDVFLSADEDRPMRLEDEGLGVQGSRLVYAIGRLVLWSAKDAQHISPDVLRSPDGGRVAIANPKTAPYGTAAAAVIAALGFTNTLKPRLVQGENIGQTFQFVATGNAAYGFVAWSQVSQNGQFIRGSGWRVPADMHPPIRQAAIVLSRAKDNPAAHDFMRFLQSDAARRIIRQHGYDTE</sequence>
<gene>
    <name evidence="8" type="primary">modA</name>
    <name evidence="8" type="ORF">FHP91_16630</name>
</gene>
<evidence type="ECO:0000256" key="2">
    <source>
        <dbReference type="ARBA" id="ARBA00022505"/>
    </source>
</evidence>
<dbReference type="GO" id="GO:1901359">
    <property type="term" value="F:tungstate binding"/>
    <property type="evidence" value="ECO:0007669"/>
    <property type="project" value="UniProtKB-ARBA"/>
</dbReference>
<dbReference type="PIRSF" id="PIRSF004846">
    <property type="entry name" value="ModA"/>
    <property type="match status" value="1"/>
</dbReference>
<evidence type="ECO:0000256" key="3">
    <source>
        <dbReference type="ARBA" id="ARBA00022723"/>
    </source>
</evidence>
<comment type="similarity">
    <text evidence="1">Belongs to the bacterial solute-binding protein ModA family.</text>
</comment>
<proteinExistence type="inferred from homology"/>
<feature type="binding site" evidence="6">
    <location>
        <position position="59"/>
    </location>
    <ligand>
        <name>molybdate</name>
        <dbReference type="ChEBI" id="CHEBI:36264"/>
    </ligand>
</feature>
<evidence type="ECO:0000256" key="4">
    <source>
        <dbReference type="ARBA" id="ARBA00022729"/>
    </source>
</evidence>
<dbReference type="SUPFAM" id="SSF53850">
    <property type="entry name" value="Periplasmic binding protein-like II"/>
    <property type="match status" value="1"/>
</dbReference>
<comment type="caution">
    <text evidence="8">The sequence shown here is derived from an EMBL/GenBank/DDBJ whole genome shotgun (WGS) entry which is preliminary data.</text>
</comment>
<keyword evidence="4 7" id="KW-0732">Signal</keyword>
<keyword evidence="3 6" id="KW-0479">Metal-binding</keyword>
<evidence type="ECO:0000256" key="5">
    <source>
        <dbReference type="ARBA" id="ARBA00062515"/>
    </source>
</evidence>
<evidence type="ECO:0000313" key="9">
    <source>
        <dbReference type="Proteomes" id="UP000319502"/>
    </source>
</evidence>
<dbReference type="PANTHER" id="PTHR30632">
    <property type="entry name" value="MOLYBDATE-BINDING PERIPLASMIC PROTEIN"/>
    <property type="match status" value="1"/>
</dbReference>
<dbReference type="Pfam" id="PF13531">
    <property type="entry name" value="SBP_bac_11"/>
    <property type="match status" value="1"/>
</dbReference>
<name>A0A557QKG8_9RHOO</name>
<dbReference type="EMBL" id="VMNK01000015">
    <property type="protein sequence ID" value="TVO53399.1"/>
    <property type="molecule type" value="Genomic_DNA"/>
</dbReference>
<dbReference type="GO" id="GO:0046872">
    <property type="term" value="F:metal ion binding"/>
    <property type="evidence" value="ECO:0007669"/>
    <property type="project" value="UniProtKB-KW"/>
</dbReference>
<accession>A0A557QKG8</accession>
<keyword evidence="2 6" id="KW-0500">Molybdenum</keyword>
<dbReference type="InterPro" id="IPR044084">
    <property type="entry name" value="AvModA-like_subst-bd"/>
</dbReference>
<organism evidence="8 9">
    <name type="scientific">Denitromonas halophila</name>
    <dbReference type="NCBI Taxonomy" id="1629404"/>
    <lineage>
        <taxon>Bacteria</taxon>
        <taxon>Pseudomonadati</taxon>
        <taxon>Pseudomonadota</taxon>
        <taxon>Betaproteobacteria</taxon>
        <taxon>Rhodocyclales</taxon>
        <taxon>Zoogloeaceae</taxon>
        <taxon>Denitromonas</taxon>
    </lineage>
</organism>
<feature type="binding site" evidence="6">
    <location>
        <position position="166"/>
    </location>
    <ligand>
        <name>molybdate</name>
        <dbReference type="ChEBI" id="CHEBI:36264"/>
    </ligand>
</feature>
<keyword evidence="9" id="KW-1185">Reference proteome</keyword>
<evidence type="ECO:0000313" key="8">
    <source>
        <dbReference type="EMBL" id="TVO53399.1"/>
    </source>
</evidence>
<dbReference type="PANTHER" id="PTHR30632:SF14">
    <property type="entry name" value="TUNGSTATE_MOLYBDATE_CHROMATE-BINDING PROTEIN MODA"/>
    <property type="match status" value="1"/>
</dbReference>
<dbReference type="Gene3D" id="3.40.190.10">
    <property type="entry name" value="Periplasmic binding protein-like II"/>
    <property type="match status" value="2"/>
</dbReference>
<evidence type="ECO:0000256" key="1">
    <source>
        <dbReference type="ARBA" id="ARBA00009175"/>
    </source>
</evidence>
<protein>
    <submittedName>
        <fullName evidence="8">Molybdate ABC transporter substrate-binding protein</fullName>
    </submittedName>
</protein>
<dbReference type="GO" id="GO:0015689">
    <property type="term" value="P:molybdate ion transport"/>
    <property type="evidence" value="ECO:0007669"/>
    <property type="project" value="InterPro"/>
</dbReference>
<evidence type="ECO:0000256" key="7">
    <source>
        <dbReference type="SAM" id="SignalP"/>
    </source>
</evidence>
<reference evidence="8 9" key="1">
    <citation type="submission" date="2019-07" db="EMBL/GenBank/DDBJ databases">
        <title>The pathways for chlorine oxyanion respiration interact through the shared metabolite chlorate.</title>
        <authorList>
            <person name="Barnum T.P."/>
            <person name="Cheng Y."/>
            <person name="Hill K.A."/>
            <person name="Lucas L.N."/>
            <person name="Carlson H.K."/>
            <person name="Coates J.D."/>
        </authorList>
    </citation>
    <scope>NUCLEOTIDE SEQUENCE [LARGE SCALE GENOMIC DNA]</scope>
    <source>
        <strain evidence="8 9">SFB-3</strain>
    </source>
</reference>
<dbReference type="GO" id="GO:0030973">
    <property type="term" value="F:molybdate ion binding"/>
    <property type="evidence" value="ECO:0007669"/>
    <property type="project" value="InterPro"/>
</dbReference>
<feature type="signal peptide" evidence="7">
    <location>
        <begin position="1"/>
        <end position="22"/>
    </location>
</feature>